<name>A0A367KDN1_RHIST</name>
<evidence type="ECO:0000256" key="4">
    <source>
        <dbReference type="ARBA" id="ARBA00022842"/>
    </source>
</evidence>
<feature type="region of interest" description="Disordered" evidence="5">
    <location>
        <begin position="169"/>
        <end position="207"/>
    </location>
</feature>
<feature type="compositionally biased region" description="Polar residues" evidence="5">
    <location>
        <begin position="186"/>
        <end position="197"/>
    </location>
</feature>
<dbReference type="AlphaFoldDB" id="A0A367KDN1"/>
<keyword evidence="2" id="KW-0479">Metal-binding</keyword>
<dbReference type="PROSITE" id="PS51462">
    <property type="entry name" value="NUDIX"/>
    <property type="match status" value="1"/>
</dbReference>
<dbReference type="EMBL" id="PJQM01001852">
    <property type="protein sequence ID" value="RCI00343.1"/>
    <property type="molecule type" value="Genomic_DNA"/>
</dbReference>
<keyword evidence="8" id="KW-1185">Reference proteome</keyword>
<dbReference type="SUPFAM" id="SSF55811">
    <property type="entry name" value="Nudix"/>
    <property type="match status" value="1"/>
</dbReference>
<evidence type="ECO:0000259" key="6">
    <source>
        <dbReference type="PROSITE" id="PS51462"/>
    </source>
</evidence>
<dbReference type="InterPro" id="IPR047198">
    <property type="entry name" value="DDP-like_NUDIX"/>
</dbReference>
<dbReference type="PROSITE" id="PS00893">
    <property type="entry name" value="NUDIX_BOX"/>
    <property type="match status" value="1"/>
</dbReference>
<evidence type="ECO:0000256" key="1">
    <source>
        <dbReference type="ARBA" id="ARBA00001946"/>
    </source>
</evidence>
<dbReference type="Pfam" id="PF00293">
    <property type="entry name" value="NUDIX"/>
    <property type="match status" value="1"/>
</dbReference>
<dbReference type="GO" id="GO:0005737">
    <property type="term" value="C:cytoplasm"/>
    <property type="evidence" value="ECO:0007669"/>
    <property type="project" value="TreeGrafter"/>
</dbReference>
<comment type="cofactor">
    <cofactor evidence="1">
        <name>Mg(2+)</name>
        <dbReference type="ChEBI" id="CHEBI:18420"/>
    </cofactor>
</comment>
<dbReference type="GO" id="GO:0046872">
    <property type="term" value="F:metal ion binding"/>
    <property type="evidence" value="ECO:0007669"/>
    <property type="project" value="UniProtKB-KW"/>
</dbReference>
<dbReference type="PANTHER" id="PTHR12629">
    <property type="entry name" value="DIPHOSPHOINOSITOL POLYPHOSPHATE PHOSPHOHYDROLASE"/>
    <property type="match status" value="1"/>
</dbReference>
<keyword evidence="3" id="KW-0378">Hydrolase</keyword>
<dbReference type="PANTHER" id="PTHR12629:SF0">
    <property type="entry name" value="DIPHOSPHOINOSITOL-POLYPHOSPHATE DIPHOSPHATASE"/>
    <property type="match status" value="1"/>
</dbReference>
<comment type="caution">
    <text evidence="7">The sequence shown here is derived from an EMBL/GenBank/DDBJ whole genome shotgun (WGS) entry which is preliminary data.</text>
</comment>
<dbReference type="GO" id="GO:1901907">
    <property type="term" value="P:diadenosine pentaphosphate catabolic process"/>
    <property type="evidence" value="ECO:0007669"/>
    <property type="project" value="TreeGrafter"/>
</dbReference>
<keyword evidence="4" id="KW-0460">Magnesium</keyword>
<dbReference type="InterPro" id="IPR000086">
    <property type="entry name" value="NUDIX_hydrolase_dom"/>
</dbReference>
<dbReference type="GO" id="GO:0000298">
    <property type="term" value="F:endopolyphosphatase activity"/>
    <property type="evidence" value="ECO:0007669"/>
    <property type="project" value="TreeGrafter"/>
</dbReference>
<gene>
    <name evidence="7" type="ORF">CU098_007372</name>
</gene>
<dbReference type="GO" id="GO:1901911">
    <property type="term" value="P:adenosine 5'-(hexahydrogen pentaphosphate) catabolic process"/>
    <property type="evidence" value="ECO:0007669"/>
    <property type="project" value="TreeGrafter"/>
</dbReference>
<feature type="domain" description="Nudix hydrolase" evidence="6">
    <location>
        <begin position="39"/>
        <end position="164"/>
    </location>
</feature>
<sequence>MTERVLHTPPPEELSSHTHIEYAKKARHGHGKDVTDTHNIRQVAGCLPIDPLSKRVVLISSSKNPDNWVIPKGGWEVDETQEHAALRETWEEGGIKGRIVRHLGVFVERNKKKIKAHHWIYEMEIDEIAKKYPERKKRDRRWFTYDEALIATQNNRYIQEAIRLSSINPDYQDTPRSSFEKEGNTGLPQIDTSQLKVSKTDSNGERSKEAFQALQELMENASIS</sequence>
<evidence type="ECO:0000256" key="3">
    <source>
        <dbReference type="ARBA" id="ARBA00022801"/>
    </source>
</evidence>
<dbReference type="STRING" id="4846.A0A367KDN1"/>
<protein>
    <recommendedName>
        <fullName evidence="6">Nudix hydrolase domain-containing protein</fullName>
    </recommendedName>
</protein>
<dbReference type="InterPro" id="IPR020084">
    <property type="entry name" value="NUDIX_hydrolase_CS"/>
</dbReference>
<organism evidence="7 8">
    <name type="scientific">Rhizopus stolonifer</name>
    <name type="common">Rhizopus nigricans</name>
    <dbReference type="NCBI Taxonomy" id="4846"/>
    <lineage>
        <taxon>Eukaryota</taxon>
        <taxon>Fungi</taxon>
        <taxon>Fungi incertae sedis</taxon>
        <taxon>Mucoromycota</taxon>
        <taxon>Mucoromycotina</taxon>
        <taxon>Mucoromycetes</taxon>
        <taxon>Mucorales</taxon>
        <taxon>Mucorineae</taxon>
        <taxon>Rhizopodaceae</taxon>
        <taxon>Rhizopus</taxon>
    </lineage>
</organism>
<proteinExistence type="predicted"/>
<dbReference type="GO" id="GO:0005634">
    <property type="term" value="C:nucleus"/>
    <property type="evidence" value="ECO:0007669"/>
    <property type="project" value="TreeGrafter"/>
</dbReference>
<accession>A0A367KDN1</accession>
<dbReference type="Proteomes" id="UP000253551">
    <property type="component" value="Unassembled WGS sequence"/>
</dbReference>
<dbReference type="GO" id="GO:0008486">
    <property type="term" value="F:diphosphoinositol-polyphosphate diphosphatase activity"/>
    <property type="evidence" value="ECO:0007669"/>
    <property type="project" value="TreeGrafter"/>
</dbReference>
<dbReference type="GO" id="GO:0034432">
    <property type="term" value="F:bis(5'-adenosyl)-pentaphosphatase activity"/>
    <property type="evidence" value="ECO:0007669"/>
    <property type="project" value="TreeGrafter"/>
</dbReference>
<evidence type="ECO:0000256" key="5">
    <source>
        <dbReference type="SAM" id="MobiDB-lite"/>
    </source>
</evidence>
<dbReference type="Gene3D" id="3.90.79.10">
    <property type="entry name" value="Nucleoside Triphosphate Pyrophosphohydrolase"/>
    <property type="match status" value="1"/>
</dbReference>
<evidence type="ECO:0000313" key="8">
    <source>
        <dbReference type="Proteomes" id="UP000253551"/>
    </source>
</evidence>
<dbReference type="CDD" id="cd04666">
    <property type="entry name" value="NUDIX_DIPP2_like_Nudt4"/>
    <property type="match status" value="1"/>
</dbReference>
<dbReference type="GO" id="GO:1901909">
    <property type="term" value="P:diadenosine hexaphosphate catabolic process"/>
    <property type="evidence" value="ECO:0007669"/>
    <property type="project" value="TreeGrafter"/>
</dbReference>
<dbReference type="OrthoDB" id="2011998at2759"/>
<evidence type="ECO:0000313" key="7">
    <source>
        <dbReference type="EMBL" id="RCI00343.1"/>
    </source>
</evidence>
<dbReference type="InterPro" id="IPR015797">
    <property type="entry name" value="NUDIX_hydrolase-like_dom_sf"/>
</dbReference>
<reference evidence="7 8" key="1">
    <citation type="journal article" date="2018" name="G3 (Bethesda)">
        <title>Phylogenetic and Phylogenomic Definition of Rhizopus Species.</title>
        <authorList>
            <person name="Gryganskyi A.P."/>
            <person name="Golan J."/>
            <person name="Dolatabadi S."/>
            <person name="Mondo S."/>
            <person name="Robb S."/>
            <person name="Idnurm A."/>
            <person name="Muszewska A."/>
            <person name="Steczkiewicz K."/>
            <person name="Masonjones S."/>
            <person name="Liao H.L."/>
            <person name="Gajdeczka M.T."/>
            <person name="Anike F."/>
            <person name="Vuek A."/>
            <person name="Anishchenko I.M."/>
            <person name="Voigt K."/>
            <person name="de Hoog G.S."/>
            <person name="Smith M.E."/>
            <person name="Heitman J."/>
            <person name="Vilgalys R."/>
            <person name="Stajich J.E."/>
        </authorList>
    </citation>
    <scope>NUCLEOTIDE SEQUENCE [LARGE SCALE GENOMIC DNA]</scope>
    <source>
        <strain evidence="7 8">LSU 92-RS-03</strain>
    </source>
</reference>
<feature type="compositionally biased region" description="Basic and acidic residues" evidence="5">
    <location>
        <begin position="198"/>
        <end position="207"/>
    </location>
</feature>
<evidence type="ECO:0000256" key="2">
    <source>
        <dbReference type="ARBA" id="ARBA00022723"/>
    </source>
</evidence>
<dbReference type="GO" id="GO:0034431">
    <property type="term" value="F:bis(5'-adenosyl)-hexaphosphatase activity"/>
    <property type="evidence" value="ECO:0007669"/>
    <property type="project" value="TreeGrafter"/>
</dbReference>
<dbReference type="GO" id="GO:0071543">
    <property type="term" value="P:diphosphoinositol polyphosphate metabolic process"/>
    <property type="evidence" value="ECO:0007669"/>
    <property type="project" value="TreeGrafter"/>
</dbReference>